<reference evidence="2 3" key="1">
    <citation type="journal article" date="2021" name="ISME Commun">
        <title>Automated analysis of genomic sequences facilitates high-throughput and comprehensive description of bacteria.</title>
        <authorList>
            <person name="Hitch T.C.A."/>
        </authorList>
    </citation>
    <scope>NUCLEOTIDE SEQUENCE [LARGE SCALE GENOMIC DNA]</scope>
    <source>
        <strain evidence="2 3">Sanger_109</strain>
    </source>
</reference>
<comment type="caution">
    <text evidence="2">The sequence shown here is derived from an EMBL/GenBank/DDBJ whole genome shotgun (WGS) entry which is preliminary data.</text>
</comment>
<keyword evidence="1" id="KW-0732">Signal</keyword>
<feature type="chain" id="PRO_5046668935" description="Lipoprotein" evidence="1">
    <location>
        <begin position="20"/>
        <end position="203"/>
    </location>
</feature>
<dbReference type="Proteomes" id="UP001652442">
    <property type="component" value="Unassembled WGS sequence"/>
</dbReference>
<organism evidence="2 3">
    <name type="scientific">Brotonthovivens ammoniilytica</name>
    <dbReference type="NCBI Taxonomy" id="2981725"/>
    <lineage>
        <taxon>Bacteria</taxon>
        <taxon>Bacillati</taxon>
        <taxon>Bacillota</taxon>
        <taxon>Clostridia</taxon>
        <taxon>Lachnospirales</taxon>
        <taxon>Lachnospiraceae</taxon>
        <taxon>Brotonthovivens</taxon>
    </lineage>
</organism>
<dbReference type="RefSeq" id="WP_158424356.1">
    <property type="nucleotide sequence ID" value="NZ_JAOQJQ010000001.1"/>
</dbReference>
<dbReference type="PROSITE" id="PS51257">
    <property type="entry name" value="PROKAR_LIPOPROTEIN"/>
    <property type="match status" value="1"/>
</dbReference>
<evidence type="ECO:0008006" key="4">
    <source>
        <dbReference type="Google" id="ProtNLM"/>
    </source>
</evidence>
<evidence type="ECO:0000313" key="2">
    <source>
        <dbReference type="EMBL" id="MCU6761563.1"/>
    </source>
</evidence>
<evidence type="ECO:0000256" key="1">
    <source>
        <dbReference type="SAM" id="SignalP"/>
    </source>
</evidence>
<accession>A0ABT2THA3</accession>
<gene>
    <name evidence="2" type="ORF">OCV88_04310</name>
</gene>
<dbReference type="EMBL" id="JAOQJQ010000001">
    <property type="protein sequence ID" value="MCU6761563.1"/>
    <property type="molecule type" value="Genomic_DNA"/>
</dbReference>
<evidence type="ECO:0000313" key="3">
    <source>
        <dbReference type="Proteomes" id="UP001652442"/>
    </source>
</evidence>
<protein>
    <recommendedName>
        <fullName evidence="4">Lipoprotein</fullName>
    </recommendedName>
</protein>
<feature type="signal peptide" evidence="1">
    <location>
        <begin position="1"/>
        <end position="19"/>
    </location>
</feature>
<proteinExistence type="predicted"/>
<keyword evidence="3" id="KW-1185">Reference proteome</keyword>
<name>A0ABT2THA3_9FIRM</name>
<sequence length="203" mass="22217">MKKPIIIVTLAAAGAFLLAGCGSLKVDSNTISVQKNGKIMEGLVEDFSKEYYDEEELKAYIDQSVEDYAAENEKGDVKVSGYKVEDQKAYLTLKYKNTDSYGKFNGVDIFNGTIVKAQAEGYDFDASFTKVEDGEAKGSADTKEVTSDDKLNVLILRENMNIIVPGTIQYVSADGVKVTAKDTVEIEQKSDTAVAPVVYVIYK</sequence>